<dbReference type="AlphaFoldDB" id="A0A5C1QE43"/>
<dbReference type="Pfam" id="PF00528">
    <property type="entry name" value="BPD_transp_1"/>
    <property type="match status" value="1"/>
</dbReference>
<sequence length="288" mass="31635">MVAPCMVLYLAIIAGPILASLGIAFTNNDFRPNQEWGFIGFDNFKVIFSDPVFWLGFKNNMLVVALSVFGQIPLGLLLAYFLFRNMVKAPGFYQAMVFMPQVISTVVIGRIFQSFFDIRGAATGLVRLITNDPKFTFRWFLEPGQAMIPILIGMLFIYTGFYMLMFLANMQKLDGGIVEAASIDGASEMQIFARIIAPALSGIIIINSILAIAGSLKSFDLIYAMAPNDGKGLGNNNIVLATYMYHRGFKAYKMAFGSAVSVIIVSISLVLIAISNWAGKKLDPLQEA</sequence>
<keyword evidence="4 7" id="KW-0812">Transmembrane</keyword>
<evidence type="ECO:0000256" key="5">
    <source>
        <dbReference type="ARBA" id="ARBA00022989"/>
    </source>
</evidence>
<dbReference type="PROSITE" id="PS50928">
    <property type="entry name" value="ABC_TM1"/>
    <property type="match status" value="1"/>
</dbReference>
<proteinExistence type="inferred from homology"/>
<evidence type="ECO:0000256" key="7">
    <source>
        <dbReference type="RuleBase" id="RU363032"/>
    </source>
</evidence>
<dbReference type="InterPro" id="IPR050809">
    <property type="entry name" value="UgpAE/MalFG_permease"/>
</dbReference>
<feature type="transmembrane region" description="Helical" evidence="7">
    <location>
        <begin position="146"/>
        <end position="170"/>
    </location>
</feature>
<dbReference type="SUPFAM" id="SSF161098">
    <property type="entry name" value="MetI-like"/>
    <property type="match status" value="1"/>
</dbReference>
<accession>A0A5C1QE43</accession>
<comment type="similarity">
    <text evidence="7">Belongs to the binding-protein-dependent transport system permease family.</text>
</comment>
<comment type="subcellular location">
    <subcellularLocation>
        <location evidence="1 7">Cell membrane</location>
        <topology evidence="1 7">Multi-pass membrane protein</topology>
    </subcellularLocation>
</comment>
<evidence type="ECO:0000256" key="1">
    <source>
        <dbReference type="ARBA" id="ARBA00004651"/>
    </source>
</evidence>
<feature type="transmembrane region" description="Helical" evidence="7">
    <location>
        <begin position="95"/>
        <end position="116"/>
    </location>
</feature>
<dbReference type="InterPro" id="IPR000515">
    <property type="entry name" value="MetI-like"/>
</dbReference>
<dbReference type="EMBL" id="CP035807">
    <property type="protein sequence ID" value="QEN06335.1"/>
    <property type="molecule type" value="Genomic_DNA"/>
</dbReference>
<keyword evidence="5 7" id="KW-1133">Transmembrane helix</keyword>
<feature type="transmembrane region" description="Helical" evidence="7">
    <location>
        <begin position="61"/>
        <end position="83"/>
    </location>
</feature>
<dbReference type="Proteomes" id="UP000323824">
    <property type="component" value="Chromosome"/>
</dbReference>
<feature type="transmembrane region" description="Helical" evidence="7">
    <location>
        <begin position="7"/>
        <end position="26"/>
    </location>
</feature>
<evidence type="ECO:0000256" key="2">
    <source>
        <dbReference type="ARBA" id="ARBA00022448"/>
    </source>
</evidence>
<reference evidence="9 10" key="1">
    <citation type="submission" date="2019-02" db="EMBL/GenBank/DDBJ databases">
        <authorList>
            <person name="Fomenkov A."/>
            <person name="Dubinina G."/>
            <person name="Grabovich M."/>
            <person name="Vincze T."/>
            <person name="Roberts R.J."/>
        </authorList>
    </citation>
    <scope>NUCLEOTIDE SEQUENCE [LARGE SCALE GENOMIC DNA]</scope>
    <source>
        <strain evidence="9 10">P</strain>
    </source>
</reference>
<name>A0A5C1QE43_9SPIO</name>
<keyword evidence="10" id="KW-1185">Reference proteome</keyword>
<keyword evidence="2 7" id="KW-0813">Transport</keyword>
<reference evidence="9 10" key="2">
    <citation type="submission" date="2019-09" db="EMBL/GenBank/DDBJ databases">
        <title>Complete Genome Sequence and Methylome Analysis of free living Spirochaetas.</title>
        <authorList>
            <person name="Leshcheva N."/>
            <person name="Mikheeva N."/>
        </authorList>
    </citation>
    <scope>NUCLEOTIDE SEQUENCE [LARGE SCALE GENOMIC DNA]</scope>
    <source>
        <strain evidence="9 10">P</strain>
    </source>
</reference>
<gene>
    <name evidence="9" type="ORF">EW093_02590</name>
</gene>
<dbReference type="GO" id="GO:0005886">
    <property type="term" value="C:plasma membrane"/>
    <property type="evidence" value="ECO:0007669"/>
    <property type="project" value="UniProtKB-SubCell"/>
</dbReference>
<keyword evidence="3" id="KW-1003">Cell membrane</keyword>
<evidence type="ECO:0000313" key="9">
    <source>
        <dbReference type="EMBL" id="QEN06335.1"/>
    </source>
</evidence>
<dbReference type="InterPro" id="IPR035906">
    <property type="entry name" value="MetI-like_sf"/>
</dbReference>
<evidence type="ECO:0000256" key="6">
    <source>
        <dbReference type="ARBA" id="ARBA00023136"/>
    </source>
</evidence>
<protein>
    <submittedName>
        <fullName evidence="9">Sugar ABC transporter permease</fullName>
    </submittedName>
</protein>
<dbReference type="PANTHER" id="PTHR43227">
    <property type="entry name" value="BLL4140 PROTEIN"/>
    <property type="match status" value="1"/>
</dbReference>
<dbReference type="PANTHER" id="PTHR43227:SF11">
    <property type="entry name" value="BLL4140 PROTEIN"/>
    <property type="match status" value="1"/>
</dbReference>
<feature type="transmembrane region" description="Helical" evidence="7">
    <location>
        <begin position="254"/>
        <end position="274"/>
    </location>
</feature>
<feature type="transmembrane region" description="Helical" evidence="7">
    <location>
        <begin position="191"/>
        <end position="213"/>
    </location>
</feature>
<evidence type="ECO:0000256" key="4">
    <source>
        <dbReference type="ARBA" id="ARBA00022692"/>
    </source>
</evidence>
<organism evidence="9 10">
    <name type="scientific">Thiospirochaeta perfilievii</name>
    <dbReference type="NCBI Taxonomy" id="252967"/>
    <lineage>
        <taxon>Bacteria</taxon>
        <taxon>Pseudomonadati</taxon>
        <taxon>Spirochaetota</taxon>
        <taxon>Spirochaetia</taxon>
        <taxon>Spirochaetales</taxon>
        <taxon>Spirochaetaceae</taxon>
        <taxon>Thiospirochaeta</taxon>
    </lineage>
</organism>
<keyword evidence="6 7" id="KW-0472">Membrane</keyword>
<feature type="domain" description="ABC transmembrane type-1" evidence="8">
    <location>
        <begin position="57"/>
        <end position="275"/>
    </location>
</feature>
<evidence type="ECO:0000313" key="10">
    <source>
        <dbReference type="Proteomes" id="UP000323824"/>
    </source>
</evidence>
<dbReference type="KEGG" id="sper:EW093_02590"/>
<dbReference type="OrthoDB" id="42781at2"/>
<dbReference type="Gene3D" id="1.10.3720.10">
    <property type="entry name" value="MetI-like"/>
    <property type="match status" value="1"/>
</dbReference>
<evidence type="ECO:0000256" key="3">
    <source>
        <dbReference type="ARBA" id="ARBA00022475"/>
    </source>
</evidence>
<evidence type="ECO:0000259" key="8">
    <source>
        <dbReference type="PROSITE" id="PS50928"/>
    </source>
</evidence>
<dbReference type="CDD" id="cd06261">
    <property type="entry name" value="TM_PBP2"/>
    <property type="match status" value="1"/>
</dbReference>
<dbReference type="GO" id="GO:0055085">
    <property type="term" value="P:transmembrane transport"/>
    <property type="evidence" value="ECO:0007669"/>
    <property type="project" value="InterPro"/>
</dbReference>